<dbReference type="PANTHER" id="PTHR21015">
    <property type="entry name" value="UDP-N-ACETYLGLUCOSAMINE--N-ACETYLMURAMYL-(PENTAPEPTIDE) PYROPHOSPHORYL-UNDECAPRENOL N-ACETYLGLUCOSAMINE TRANSFERASE 1"/>
    <property type="match status" value="1"/>
</dbReference>
<dbReference type="Proteomes" id="UP001597299">
    <property type="component" value="Unassembled WGS sequence"/>
</dbReference>
<comment type="caution">
    <text evidence="2">The sequence shown here is derived from an EMBL/GenBank/DDBJ whole genome shotgun (WGS) entry which is preliminary data.</text>
</comment>
<keyword evidence="3" id="KW-1185">Reference proteome</keyword>
<reference evidence="3" key="1">
    <citation type="journal article" date="2019" name="Int. J. Syst. Evol. Microbiol.">
        <title>The Global Catalogue of Microorganisms (GCM) 10K type strain sequencing project: providing services to taxonomists for standard genome sequencing and annotation.</title>
        <authorList>
            <consortium name="The Broad Institute Genomics Platform"/>
            <consortium name="The Broad Institute Genome Sequencing Center for Infectious Disease"/>
            <person name="Wu L."/>
            <person name="Ma J."/>
        </authorList>
    </citation>
    <scope>NUCLEOTIDE SEQUENCE [LARGE SCALE GENOMIC DNA]</scope>
    <source>
        <strain evidence="3">CCM 7435</strain>
    </source>
</reference>
<evidence type="ECO:0000313" key="2">
    <source>
        <dbReference type="EMBL" id="MFD2142232.1"/>
    </source>
</evidence>
<feature type="domain" description="Glycosyl transferase family 28 C-terminal" evidence="1">
    <location>
        <begin position="216"/>
        <end position="356"/>
    </location>
</feature>
<organism evidence="2 3">
    <name type="scientific">Ancylobacter oerskovii</name>
    <dbReference type="NCBI Taxonomy" id="459519"/>
    <lineage>
        <taxon>Bacteria</taxon>
        <taxon>Pseudomonadati</taxon>
        <taxon>Pseudomonadota</taxon>
        <taxon>Alphaproteobacteria</taxon>
        <taxon>Hyphomicrobiales</taxon>
        <taxon>Xanthobacteraceae</taxon>
        <taxon>Ancylobacter</taxon>
    </lineage>
</organism>
<dbReference type="InterPro" id="IPR049591">
    <property type="entry name" value="CE4_u4-like"/>
</dbReference>
<dbReference type="PANTHER" id="PTHR21015:SF28">
    <property type="entry name" value="SLL1722 PROTEIN"/>
    <property type="match status" value="1"/>
</dbReference>
<name>A0ABW4Z167_9HYPH</name>
<sequence>MTDRTAFIVVTHLLGVGHLARMAALGRALVAEGWRVVLASGGRPNLTVQMDGCELVQLPPLHCVGADFGTLLMPDGRPVDEAYRARRVEALVEAFERARPEVLITELYPFGRRSLSDEFEAVLQCALAQHPRPAILCSIRDVLNPPSRPEKAERAQARLAASYDGILFHGDSEVVPLSASWPVVDALIRRVRNSGYLHDNNRFIENDGRDGCDEIVVSGGGSTAGLPLARATLLAAAELPEHRWRLLIGHGVAEPDFTDLVASAPSNLIVERARPDFPLLLRRAALSISQAGYNTVLDLAAAGVRSLLVPFAEGGEREQTLRAVELERRGLARVIPTSEIDGNRLAHAASTLLAEPRPDWSGIARDGATRAVRWIDTFAGQAAARSTGLDRLDAILRRGEAMQRTFRFWWRDDDAVAPSPALDRLLGRAVARNIPVALATIPASTTSELARHVERLDRVDVLVHGWKHGNHASVGEKKAEFGAHRPVSDMATQARQGLERVTDLFGDKAVPVFVPPWNRVTPELVSALPDAGYIALSTYQRRKQHCAVPKLLQINTHLDPIAWRSGGGLVDEAELLDRLVLLMEQELAAEPGMLEPIGLLTHHLVHDGWIERFLDELVYRLLASGVVHFVSIRELVAER</sequence>
<proteinExistence type="predicted"/>
<evidence type="ECO:0000313" key="3">
    <source>
        <dbReference type="Proteomes" id="UP001597299"/>
    </source>
</evidence>
<dbReference type="InterPro" id="IPR007235">
    <property type="entry name" value="Glyco_trans_28_C"/>
</dbReference>
<gene>
    <name evidence="2" type="ORF">ACFSNC_17625</name>
</gene>
<dbReference type="Pfam" id="PF04101">
    <property type="entry name" value="Glyco_tran_28_C"/>
    <property type="match status" value="1"/>
</dbReference>
<dbReference type="InterPro" id="IPR011330">
    <property type="entry name" value="Glyco_hydro/deAcase_b/a-brl"/>
</dbReference>
<dbReference type="SUPFAM" id="SSF53756">
    <property type="entry name" value="UDP-Glycosyltransferase/glycogen phosphorylase"/>
    <property type="match status" value="1"/>
</dbReference>
<dbReference type="CDD" id="cd10928">
    <property type="entry name" value="CE4_u4"/>
    <property type="match status" value="1"/>
</dbReference>
<dbReference type="EMBL" id="JBHUHD010000001">
    <property type="protein sequence ID" value="MFD2142232.1"/>
    <property type="molecule type" value="Genomic_DNA"/>
</dbReference>
<dbReference type="Gene3D" id="3.20.20.370">
    <property type="entry name" value="Glycoside hydrolase/deacetylase"/>
    <property type="match status" value="1"/>
</dbReference>
<evidence type="ECO:0000259" key="1">
    <source>
        <dbReference type="Pfam" id="PF04101"/>
    </source>
</evidence>
<dbReference type="Gene3D" id="3.40.50.2000">
    <property type="entry name" value="Glycogen Phosphorylase B"/>
    <property type="match status" value="2"/>
</dbReference>
<protein>
    <submittedName>
        <fullName evidence="2">Glycosyltransferase</fullName>
    </submittedName>
</protein>
<dbReference type="SUPFAM" id="SSF88713">
    <property type="entry name" value="Glycoside hydrolase/deacetylase"/>
    <property type="match status" value="1"/>
</dbReference>
<dbReference type="RefSeq" id="WP_213351346.1">
    <property type="nucleotide sequence ID" value="NZ_JAHBGB010000006.1"/>
</dbReference>
<accession>A0ABW4Z167</accession>